<keyword evidence="4 9" id="KW-0326">Glycosidase</keyword>
<feature type="compositionally biased region" description="Polar residues" evidence="5">
    <location>
        <begin position="71"/>
        <end position="86"/>
    </location>
</feature>
<organism evidence="9 10">
    <name type="scientific">Rasamsonia emersonii (strain ATCC 16479 / CBS 393.64 / IMI 116815)</name>
    <dbReference type="NCBI Taxonomy" id="1408163"/>
    <lineage>
        <taxon>Eukaryota</taxon>
        <taxon>Fungi</taxon>
        <taxon>Dikarya</taxon>
        <taxon>Ascomycota</taxon>
        <taxon>Pezizomycotina</taxon>
        <taxon>Eurotiomycetes</taxon>
        <taxon>Eurotiomycetidae</taxon>
        <taxon>Eurotiales</taxon>
        <taxon>Trichocomaceae</taxon>
        <taxon>Rasamsonia</taxon>
    </lineage>
</organism>
<proteinExistence type="inferred from homology"/>
<dbReference type="Pfam" id="PF01055">
    <property type="entry name" value="Glyco_hydro_31_2nd"/>
    <property type="match status" value="1"/>
</dbReference>
<dbReference type="GeneID" id="25313563"/>
<dbReference type="GO" id="GO:0005975">
    <property type="term" value="P:carbohydrate metabolic process"/>
    <property type="evidence" value="ECO:0007669"/>
    <property type="project" value="InterPro"/>
</dbReference>
<evidence type="ECO:0000256" key="5">
    <source>
        <dbReference type="SAM" id="MobiDB-lite"/>
    </source>
</evidence>
<dbReference type="RefSeq" id="XP_013331359.1">
    <property type="nucleotide sequence ID" value="XM_013475905.1"/>
</dbReference>
<feature type="domain" description="Glycosyl hydrolase family 31 C-terminal" evidence="8">
    <location>
        <begin position="620"/>
        <end position="718"/>
    </location>
</feature>
<dbReference type="EMBL" id="LASV01000049">
    <property type="protein sequence ID" value="KKA24747.1"/>
    <property type="molecule type" value="Genomic_DNA"/>
</dbReference>
<sequence length="862" mass="96437">MPQREFVPKHYEPYNSKTDDNEGPSVHLRSSNGNRTFEFTFEAVRSNLFRISFTSQDHPLPPYPSVPKPTQDLSNVHTASSTTGSSKKIEVGDVTASVDWSHTPVVSLSWTGSDKYLHRDLPLRSYVADSTGVAHYSVHDRNSLHVGLGEKAAPMDLTNRHFILSATDSFGYDVYRTDPLYKHIPLLIKANPEGVVAIFSSSHSRGTWSVGSEVDGLWGHFKVYRQDYGGLEEYFIVGKTLKDVVRSYAELAGFPILPPRWAYGYISGGYRYTMLDDPPASQGLLDFADKLKEHGIPCSAHQMSSGYSISHTEPKVRNVFTWNPHRFPEPEKWTAKFHETGIRLLANIKPFVLASHPDYQKLVEAGSLFKDPETKEPGVMRLWSAGGAEGGDGCHIDFSSAFAFKWWYDGVQKLRRAGIDGMWNDNNEYTLPNDDWELALDNKDCLKPERSQVANSVGLWGRSMHTELMGKASHDALVDLEPEKRPFVLTRSATAGTLRYAASSWSGDDVTSWEGMKGANSLSLTAGMCLLQCYGHDIGGFEGPQPSPELLLRWVQLGIYSSRFAINCFKTSPQDNSLGDVIEPWMYPEITPLIRDAIKRRYEILPYIYSLGLESHLYASPPQRWVGWGYESDPEVWTKKLKQGEEQFWFGDTLLVSGVYEPGVSVAKIYLPRKADASGFDYGYVNLNAPYNYLASGQWVEIPSEWKTSIPVLARVGGAIPVGKSVATRTPGEEKIDVTAAVLEEDDYRGVEIFPPRSSSHGHVFSTTWLEDDGISREPQISRFTISYSSTEEKVTVGFTRGEHNAYTPAWKDLDIILPHGDSRHVVSDLGKPLEYVGADPRGRQVYRLKASSYVPKIHSAK</sequence>
<comment type="catalytic activity">
    <reaction evidence="1">
        <text>Hydrolysis of terminal, non-reducing (1-&gt;4)-linked alpha-D-glucose residues with release of alpha-D-glucose.</text>
        <dbReference type="EC" id="3.2.1.20"/>
    </reaction>
</comment>
<dbReference type="STRING" id="1408163.A0A0F4Z2M1"/>
<dbReference type="SUPFAM" id="SSF51445">
    <property type="entry name" value="(Trans)glycosidases"/>
    <property type="match status" value="1"/>
</dbReference>
<dbReference type="InterPro" id="IPR025887">
    <property type="entry name" value="Glyco_hydro_31_N_dom"/>
</dbReference>
<gene>
    <name evidence="9" type="ORF">T310_1212</name>
</gene>
<reference evidence="9 10" key="1">
    <citation type="submission" date="2015-04" db="EMBL/GenBank/DDBJ databases">
        <authorList>
            <person name="Heijne W.H."/>
            <person name="Fedorova N.D."/>
            <person name="Nierman W.C."/>
            <person name="Vollebregt A.W."/>
            <person name="Zhao Z."/>
            <person name="Wu L."/>
            <person name="Kumar M."/>
            <person name="Stam H."/>
            <person name="van den Berg M.A."/>
            <person name="Pel H.J."/>
        </authorList>
    </citation>
    <scope>NUCLEOTIDE SEQUENCE [LARGE SCALE GENOMIC DNA]</scope>
    <source>
        <strain evidence="9 10">CBS 393.64</strain>
    </source>
</reference>
<dbReference type="PANTHER" id="PTHR22762">
    <property type="entry name" value="ALPHA-GLUCOSIDASE"/>
    <property type="match status" value="1"/>
</dbReference>
<dbReference type="Gene3D" id="2.60.40.1760">
    <property type="entry name" value="glycosyl hydrolase (family 31)"/>
    <property type="match status" value="1"/>
</dbReference>
<evidence type="ECO:0000259" key="8">
    <source>
        <dbReference type="Pfam" id="PF21365"/>
    </source>
</evidence>
<feature type="region of interest" description="Disordered" evidence="5">
    <location>
        <begin position="60"/>
        <end position="88"/>
    </location>
</feature>
<feature type="region of interest" description="Disordered" evidence="5">
    <location>
        <begin position="1"/>
        <end position="31"/>
    </location>
</feature>
<evidence type="ECO:0000256" key="4">
    <source>
        <dbReference type="RuleBase" id="RU361185"/>
    </source>
</evidence>
<protein>
    <recommendedName>
        <fullName evidence="3">alpha-glucosidase</fullName>
        <ecNumber evidence="3">3.2.1.20</ecNumber>
    </recommendedName>
</protein>
<dbReference type="Proteomes" id="UP000053958">
    <property type="component" value="Unassembled WGS sequence"/>
</dbReference>
<dbReference type="InterPro" id="IPR017853">
    <property type="entry name" value="GH"/>
</dbReference>
<evidence type="ECO:0000256" key="2">
    <source>
        <dbReference type="ARBA" id="ARBA00007806"/>
    </source>
</evidence>
<feature type="compositionally biased region" description="Basic and acidic residues" evidence="5">
    <location>
        <begin position="1"/>
        <end position="20"/>
    </location>
</feature>
<evidence type="ECO:0000313" key="10">
    <source>
        <dbReference type="Proteomes" id="UP000053958"/>
    </source>
</evidence>
<dbReference type="Pfam" id="PF21365">
    <property type="entry name" value="Glyco_hydro_31_3rd"/>
    <property type="match status" value="1"/>
</dbReference>
<comment type="similarity">
    <text evidence="2 4">Belongs to the glycosyl hydrolase 31 family.</text>
</comment>
<keyword evidence="4 9" id="KW-0378">Hydrolase</keyword>
<evidence type="ECO:0000259" key="7">
    <source>
        <dbReference type="Pfam" id="PF13802"/>
    </source>
</evidence>
<evidence type="ECO:0000259" key="6">
    <source>
        <dbReference type="Pfam" id="PF01055"/>
    </source>
</evidence>
<feature type="domain" description="Glycoside hydrolase family 31 N-terminal" evidence="7">
    <location>
        <begin position="39"/>
        <end position="205"/>
    </location>
</feature>
<dbReference type="GO" id="GO:0030246">
    <property type="term" value="F:carbohydrate binding"/>
    <property type="evidence" value="ECO:0007669"/>
    <property type="project" value="InterPro"/>
</dbReference>
<dbReference type="PANTHER" id="PTHR22762:SF165">
    <property type="entry name" value="PUTATIVE (AFU_ORTHOLOGUE AFUA_1G06560)-RELATED"/>
    <property type="match status" value="1"/>
</dbReference>
<evidence type="ECO:0000256" key="3">
    <source>
        <dbReference type="ARBA" id="ARBA00012741"/>
    </source>
</evidence>
<comment type="caution">
    <text evidence="9">The sequence shown here is derived from an EMBL/GenBank/DDBJ whole genome shotgun (WGS) entry which is preliminary data.</text>
</comment>
<dbReference type="OrthoDB" id="1334205at2759"/>
<dbReference type="Gene3D" id="3.20.20.80">
    <property type="entry name" value="Glycosidases"/>
    <property type="match status" value="1"/>
</dbReference>
<dbReference type="InterPro" id="IPR000322">
    <property type="entry name" value="Glyco_hydro_31_TIM"/>
</dbReference>
<evidence type="ECO:0000256" key="1">
    <source>
        <dbReference type="ARBA" id="ARBA00001657"/>
    </source>
</evidence>
<evidence type="ECO:0000313" key="9">
    <source>
        <dbReference type="EMBL" id="KKA24747.1"/>
    </source>
</evidence>
<dbReference type="CDD" id="cd14752">
    <property type="entry name" value="GH31_N"/>
    <property type="match status" value="1"/>
</dbReference>
<dbReference type="AlphaFoldDB" id="A0A0F4Z2M1"/>
<dbReference type="GO" id="GO:0004558">
    <property type="term" value="F:alpha-1,4-glucosidase activity"/>
    <property type="evidence" value="ECO:0007669"/>
    <property type="project" value="UniProtKB-EC"/>
</dbReference>
<dbReference type="Pfam" id="PF13802">
    <property type="entry name" value="Gal_mutarotas_2"/>
    <property type="match status" value="1"/>
</dbReference>
<dbReference type="InterPro" id="IPR048395">
    <property type="entry name" value="Glyco_hydro_31_C"/>
</dbReference>
<feature type="domain" description="Glycoside hydrolase family 31 TIM barrel" evidence="6">
    <location>
        <begin position="255"/>
        <end position="611"/>
    </location>
</feature>
<dbReference type="InterPro" id="IPR011013">
    <property type="entry name" value="Gal_mutarotase_sf_dom"/>
</dbReference>
<dbReference type="EC" id="3.2.1.20" evidence="3"/>
<accession>A0A0F4Z2M1</accession>
<name>A0A0F4Z2M1_RASE3</name>
<keyword evidence="10" id="KW-1185">Reference proteome</keyword>
<dbReference type="SUPFAM" id="SSF74650">
    <property type="entry name" value="Galactose mutarotase-like"/>
    <property type="match status" value="1"/>
</dbReference>